<dbReference type="Proteomes" id="UP000019050">
    <property type="component" value="Unassembled WGS sequence"/>
</dbReference>
<gene>
    <name evidence="11" type="ORF">GCWU000182_000415</name>
</gene>
<feature type="domain" description="ABC transporter" evidence="9">
    <location>
        <begin position="337"/>
        <end position="571"/>
    </location>
</feature>
<dbReference type="AlphaFoldDB" id="W1Q4A2"/>
<dbReference type="RefSeq" id="WP_023391067.1">
    <property type="nucleotide sequence ID" value="NZ_KI535340.1"/>
</dbReference>
<reference evidence="11" key="1">
    <citation type="submission" date="2013-06" db="EMBL/GenBank/DDBJ databases">
        <authorList>
            <person name="Weinstock G."/>
            <person name="Sodergren E."/>
            <person name="Clifton S."/>
            <person name="Fulton L."/>
            <person name="Fulton B."/>
            <person name="Courtney L."/>
            <person name="Fronick C."/>
            <person name="Harrison M."/>
            <person name="Strong C."/>
            <person name="Farmer C."/>
            <person name="Delahaunty K."/>
            <person name="Markovic C."/>
            <person name="Hall O."/>
            <person name="Minx P."/>
            <person name="Tomlinson C."/>
            <person name="Mitreva M."/>
            <person name="Nelson J."/>
            <person name="Hou S."/>
            <person name="Wollam A."/>
            <person name="Pepin K.H."/>
            <person name="Johnson M."/>
            <person name="Bhonagiri V."/>
            <person name="Nash W.E."/>
            <person name="Warren W."/>
            <person name="Chinwalla A."/>
            <person name="Mardis E.R."/>
            <person name="Wilson R.K."/>
        </authorList>
    </citation>
    <scope>NUCLEOTIDE SEQUENCE [LARGE SCALE GENOMIC DNA]</scope>
    <source>
        <strain evidence="11">ATCC 49176</strain>
    </source>
</reference>
<evidence type="ECO:0000256" key="5">
    <source>
        <dbReference type="ARBA" id="ARBA00022840"/>
    </source>
</evidence>
<evidence type="ECO:0000259" key="10">
    <source>
        <dbReference type="PROSITE" id="PS50929"/>
    </source>
</evidence>
<dbReference type="InterPro" id="IPR011527">
    <property type="entry name" value="ABC1_TM_dom"/>
</dbReference>
<evidence type="ECO:0000313" key="11">
    <source>
        <dbReference type="EMBL" id="ESK66073.1"/>
    </source>
</evidence>
<keyword evidence="12" id="KW-1185">Reference proteome</keyword>
<dbReference type="CDD" id="cd18547">
    <property type="entry name" value="ABC_6TM_Tm288_like"/>
    <property type="match status" value="1"/>
</dbReference>
<comment type="subcellular location">
    <subcellularLocation>
        <location evidence="1">Cell membrane</location>
        <topology evidence="1">Multi-pass membrane protein</topology>
    </subcellularLocation>
</comment>
<feature type="transmembrane region" description="Helical" evidence="8">
    <location>
        <begin position="60"/>
        <end position="77"/>
    </location>
</feature>
<dbReference type="PROSITE" id="PS00211">
    <property type="entry name" value="ABC_TRANSPORTER_1"/>
    <property type="match status" value="1"/>
</dbReference>
<keyword evidence="7 8" id="KW-0472">Membrane</keyword>
<feature type="transmembrane region" description="Helical" evidence="8">
    <location>
        <begin position="132"/>
        <end position="152"/>
    </location>
</feature>
<evidence type="ECO:0000256" key="2">
    <source>
        <dbReference type="ARBA" id="ARBA00022448"/>
    </source>
</evidence>
<evidence type="ECO:0000256" key="1">
    <source>
        <dbReference type="ARBA" id="ARBA00004651"/>
    </source>
</evidence>
<accession>W1Q4A2</accession>
<dbReference type="SMART" id="SM00382">
    <property type="entry name" value="AAA"/>
    <property type="match status" value="1"/>
</dbReference>
<dbReference type="GO" id="GO:0015421">
    <property type="term" value="F:ABC-type oligopeptide transporter activity"/>
    <property type="evidence" value="ECO:0007669"/>
    <property type="project" value="TreeGrafter"/>
</dbReference>
<evidence type="ECO:0000256" key="8">
    <source>
        <dbReference type="SAM" id="Phobius"/>
    </source>
</evidence>
<dbReference type="Pfam" id="PF00005">
    <property type="entry name" value="ABC_tran"/>
    <property type="match status" value="1"/>
</dbReference>
<feature type="domain" description="ABC transmembrane type-1" evidence="10">
    <location>
        <begin position="23"/>
        <end position="303"/>
    </location>
</feature>
<dbReference type="GO" id="GO:0016887">
    <property type="term" value="F:ATP hydrolysis activity"/>
    <property type="evidence" value="ECO:0007669"/>
    <property type="project" value="InterPro"/>
</dbReference>
<name>W1Q4A2_ABIDE</name>
<evidence type="ECO:0000256" key="3">
    <source>
        <dbReference type="ARBA" id="ARBA00022692"/>
    </source>
</evidence>
<dbReference type="InterPro" id="IPR036640">
    <property type="entry name" value="ABC1_TM_sf"/>
</dbReference>
<dbReference type="SUPFAM" id="SSF90123">
    <property type="entry name" value="ABC transporter transmembrane region"/>
    <property type="match status" value="1"/>
</dbReference>
<dbReference type="InterPro" id="IPR017871">
    <property type="entry name" value="ABC_transporter-like_CS"/>
</dbReference>
<feature type="transmembrane region" description="Helical" evidence="8">
    <location>
        <begin position="20"/>
        <end position="40"/>
    </location>
</feature>
<dbReference type="InterPro" id="IPR039421">
    <property type="entry name" value="Type_1_exporter"/>
</dbReference>
<dbReference type="PROSITE" id="PS50893">
    <property type="entry name" value="ABC_TRANSPORTER_2"/>
    <property type="match status" value="1"/>
</dbReference>
<dbReference type="PANTHER" id="PTHR43394">
    <property type="entry name" value="ATP-DEPENDENT PERMEASE MDL1, MITOCHONDRIAL"/>
    <property type="match status" value="1"/>
</dbReference>
<dbReference type="FunFam" id="3.40.50.300:FF:000287">
    <property type="entry name" value="Multidrug ABC transporter ATP-binding protein"/>
    <property type="match status" value="1"/>
</dbReference>
<dbReference type="PROSITE" id="PS50929">
    <property type="entry name" value="ABC_TM1F"/>
    <property type="match status" value="1"/>
</dbReference>
<organism evidence="11 12">
    <name type="scientific">Abiotrophia defectiva ATCC 49176</name>
    <dbReference type="NCBI Taxonomy" id="592010"/>
    <lineage>
        <taxon>Bacteria</taxon>
        <taxon>Bacillati</taxon>
        <taxon>Bacillota</taxon>
        <taxon>Bacilli</taxon>
        <taxon>Lactobacillales</taxon>
        <taxon>Aerococcaceae</taxon>
        <taxon>Abiotrophia</taxon>
    </lineage>
</organism>
<dbReference type="InterPro" id="IPR027417">
    <property type="entry name" value="P-loop_NTPase"/>
</dbReference>
<keyword evidence="3 8" id="KW-0812">Transmembrane</keyword>
<dbReference type="eggNOG" id="COG1132">
    <property type="taxonomic scope" value="Bacteria"/>
</dbReference>
<dbReference type="InterPro" id="IPR003593">
    <property type="entry name" value="AAA+_ATPase"/>
</dbReference>
<dbReference type="Gene3D" id="3.40.50.300">
    <property type="entry name" value="P-loop containing nucleotide triphosphate hydrolases"/>
    <property type="match status" value="1"/>
</dbReference>
<keyword evidence="5 11" id="KW-0067">ATP-binding</keyword>
<sequence length="572" mass="63074">MTQGQVMKRLLKGLASRPWLMSLALLSTLIQAGLVLYLPVLIGRAIDWIGTGQAQVLQDLLVQMLVLIALTIAFQWLNPWLYNQLVYGHMAELRQKVMAQLQVSPVPALDGFGLGDLVSRLTNDLEQLTDGLMMLFTQLMSGLFTIGVTLYLMAGMDLVLFGLVVILTPVSLFIARFIAKQSYHRYRDQAQTRSDQAQRVEETIRQMTLLQQLDAQEFLADEFQTLNQVYSQASLGATFYSSTVNPMTRFVNALIYALLIGVGASRVVGGQFTVGELVTFLAYATQYTKPFNDISSVLSELQGAIACAERLYQILDLPSLVESARLDLAGDQVQGAVDFVDMAFSYDPAQPLIQDFNLHVPPGSMVAVVGPTGAGKSTMINLLMRYYEPSSGAIELDGQAIATYRRQSWRDQLGLVPQETWLFTGTVHDNIAFGRPDASRQEVVAAAKAAKAHHFIELLPQGYDTILSGQGGGLSQGQAQLLALARIFIKPPKVLLLDEATSSIDAYTELKVQEAFNQLMAGRTSFVIAHRLATIRSADLIIVMNHGAIVEQGSHDQLMAKRQLYYQMQEEV</sequence>
<dbReference type="Gene3D" id="1.20.1560.10">
    <property type="entry name" value="ABC transporter type 1, transmembrane domain"/>
    <property type="match status" value="1"/>
</dbReference>
<dbReference type="EMBL" id="ACIN03000003">
    <property type="protein sequence ID" value="ESK66073.1"/>
    <property type="molecule type" value="Genomic_DNA"/>
</dbReference>
<dbReference type="GO" id="GO:0005524">
    <property type="term" value="F:ATP binding"/>
    <property type="evidence" value="ECO:0007669"/>
    <property type="project" value="UniProtKB-KW"/>
</dbReference>
<dbReference type="Pfam" id="PF00664">
    <property type="entry name" value="ABC_membrane"/>
    <property type="match status" value="1"/>
</dbReference>
<dbReference type="GeneID" id="84816513"/>
<dbReference type="PANTHER" id="PTHR43394:SF1">
    <property type="entry name" value="ATP-BINDING CASSETTE SUB-FAMILY B MEMBER 10, MITOCHONDRIAL"/>
    <property type="match status" value="1"/>
</dbReference>
<dbReference type="InterPro" id="IPR003439">
    <property type="entry name" value="ABC_transporter-like_ATP-bd"/>
</dbReference>
<evidence type="ECO:0000259" key="9">
    <source>
        <dbReference type="PROSITE" id="PS50893"/>
    </source>
</evidence>
<keyword evidence="4" id="KW-0547">Nucleotide-binding</keyword>
<evidence type="ECO:0000256" key="6">
    <source>
        <dbReference type="ARBA" id="ARBA00022989"/>
    </source>
</evidence>
<dbReference type="HOGENOM" id="CLU_000604_84_3_9"/>
<dbReference type="SUPFAM" id="SSF52540">
    <property type="entry name" value="P-loop containing nucleoside triphosphate hydrolases"/>
    <property type="match status" value="1"/>
</dbReference>
<comment type="caution">
    <text evidence="11">The sequence shown here is derived from an EMBL/GenBank/DDBJ whole genome shotgun (WGS) entry which is preliminary data.</text>
</comment>
<dbReference type="GO" id="GO:0005886">
    <property type="term" value="C:plasma membrane"/>
    <property type="evidence" value="ECO:0007669"/>
    <property type="project" value="UniProtKB-SubCell"/>
</dbReference>
<dbReference type="STRING" id="592010.GCWU000182_000415"/>
<protein>
    <submittedName>
        <fullName evidence="11">ABC transporter, ATP-binding protein</fullName>
    </submittedName>
</protein>
<feature type="transmembrane region" description="Helical" evidence="8">
    <location>
        <begin position="158"/>
        <end position="179"/>
    </location>
</feature>
<evidence type="ECO:0000256" key="4">
    <source>
        <dbReference type="ARBA" id="ARBA00022741"/>
    </source>
</evidence>
<proteinExistence type="predicted"/>
<evidence type="ECO:0000256" key="7">
    <source>
        <dbReference type="ARBA" id="ARBA00023136"/>
    </source>
</evidence>
<dbReference type="OrthoDB" id="9770415at2"/>
<keyword evidence="6 8" id="KW-1133">Transmembrane helix</keyword>
<keyword evidence="2" id="KW-0813">Transport</keyword>
<evidence type="ECO:0000313" key="12">
    <source>
        <dbReference type="Proteomes" id="UP000019050"/>
    </source>
</evidence>